<dbReference type="Pfam" id="PF00884">
    <property type="entry name" value="Sulfatase"/>
    <property type="match status" value="1"/>
</dbReference>
<feature type="compositionally biased region" description="Acidic residues" evidence="6">
    <location>
        <begin position="399"/>
        <end position="410"/>
    </location>
</feature>
<accession>A0A672K9V4</accession>
<keyword evidence="3" id="KW-0479">Metal-binding</keyword>
<evidence type="ECO:0000256" key="3">
    <source>
        <dbReference type="ARBA" id="ARBA00022723"/>
    </source>
</evidence>
<comment type="similarity">
    <text evidence="2">Belongs to the sulfatase family.</text>
</comment>
<dbReference type="PANTHER" id="PTHR10342:SF267">
    <property type="entry name" value="ARYLSULFATASE I-LIKE"/>
    <property type="match status" value="1"/>
</dbReference>
<proteinExistence type="inferred from homology"/>
<sequence>FIPSHIIFVMVDDQGYNDIGYHGSEIHTSVLDQLAGEGVKLENYYVQPICSPFTQPAYDWTCLPTSRGFQSFLGSLTGSGDHFSFQSCDGTEACGFDLHDGERPAWELSGNYLTRLFTERVKEILKGHDQRTLLFLYVDLQAVHTPLQTPGHLLRHYQTLVSCGSEATLSRIFSSDNGGQPLSEGCNWPLHGGKGSYWEGGVRAVGFVHSPLLKRKGVVSQALIHVSDWYPTLLSLAGYRSSDSSHLDGQDVWGAISSGLPCPRTEILFNIDPVSRKHGEVDLRLLNLNGFGICDTRVRAAIRAGDWKLLTGNVGPQQWQGMEKRRDQRGKSFWLFNNTADPYERADLAESRPEEVKVLLTRLAEYNWTAVPPRNSPDDPMDDQQLHRGVWTPWLGQEEAGDKEDNEEPDNTNRKARSKSTCRVCKLSALFKKVGTRMQRAPLFL</sequence>
<dbReference type="InterPro" id="IPR017850">
    <property type="entry name" value="Alkaline_phosphatase_core_sf"/>
</dbReference>
<evidence type="ECO:0000256" key="4">
    <source>
        <dbReference type="ARBA" id="ARBA00022837"/>
    </source>
</evidence>
<evidence type="ECO:0000256" key="2">
    <source>
        <dbReference type="ARBA" id="ARBA00008779"/>
    </source>
</evidence>
<dbReference type="Proteomes" id="UP000472262">
    <property type="component" value="Unassembled WGS sequence"/>
</dbReference>
<dbReference type="Gene3D" id="3.40.720.10">
    <property type="entry name" value="Alkaline Phosphatase, subunit A"/>
    <property type="match status" value="3"/>
</dbReference>
<reference evidence="8" key="1">
    <citation type="submission" date="2025-08" db="UniProtKB">
        <authorList>
            <consortium name="Ensembl"/>
        </authorList>
    </citation>
    <scope>IDENTIFICATION</scope>
</reference>
<dbReference type="Ensembl" id="ENSSGRT00000006639.1">
    <property type="protein sequence ID" value="ENSSGRP00000006121.1"/>
    <property type="gene ID" value="ENSSGRG00000004085.1"/>
</dbReference>
<feature type="domain" description="Sulfatase N-terminal" evidence="7">
    <location>
        <begin position="172"/>
        <end position="239"/>
    </location>
</feature>
<dbReference type="InParanoid" id="A0A672K9V4"/>
<dbReference type="AlphaFoldDB" id="A0A672K9V4"/>
<evidence type="ECO:0000313" key="9">
    <source>
        <dbReference type="Proteomes" id="UP000472262"/>
    </source>
</evidence>
<dbReference type="PANTHER" id="PTHR10342">
    <property type="entry name" value="ARYLSULFATASE"/>
    <property type="match status" value="1"/>
</dbReference>
<protein>
    <submittedName>
        <fullName evidence="8">Si:dkey-174i8.1</fullName>
    </submittedName>
</protein>
<dbReference type="Gene3D" id="3.30.1120.10">
    <property type="match status" value="1"/>
</dbReference>
<name>A0A672K9V4_SINGR</name>
<dbReference type="OMA" id="DDTMANK"/>
<feature type="region of interest" description="Disordered" evidence="6">
    <location>
        <begin position="395"/>
        <end position="419"/>
    </location>
</feature>
<evidence type="ECO:0000256" key="5">
    <source>
        <dbReference type="ARBA" id="ARBA00023180"/>
    </source>
</evidence>
<keyword evidence="4" id="KW-0106">Calcium</keyword>
<evidence type="ECO:0000313" key="8">
    <source>
        <dbReference type="Ensembl" id="ENSSGRP00000006121.1"/>
    </source>
</evidence>
<evidence type="ECO:0000256" key="1">
    <source>
        <dbReference type="ARBA" id="ARBA00001913"/>
    </source>
</evidence>
<reference evidence="8" key="2">
    <citation type="submission" date="2025-09" db="UniProtKB">
        <authorList>
            <consortium name="Ensembl"/>
        </authorList>
    </citation>
    <scope>IDENTIFICATION</scope>
</reference>
<comment type="cofactor">
    <cofactor evidence="1">
        <name>Ca(2+)</name>
        <dbReference type="ChEBI" id="CHEBI:29108"/>
    </cofactor>
</comment>
<dbReference type="GO" id="GO:0008484">
    <property type="term" value="F:sulfuric ester hydrolase activity"/>
    <property type="evidence" value="ECO:0007669"/>
    <property type="project" value="InterPro"/>
</dbReference>
<organism evidence="8 9">
    <name type="scientific">Sinocyclocheilus grahami</name>
    <name type="common">Dianchi golden-line fish</name>
    <name type="synonym">Barbus grahami</name>
    <dbReference type="NCBI Taxonomy" id="75366"/>
    <lineage>
        <taxon>Eukaryota</taxon>
        <taxon>Metazoa</taxon>
        <taxon>Chordata</taxon>
        <taxon>Craniata</taxon>
        <taxon>Vertebrata</taxon>
        <taxon>Euteleostomi</taxon>
        <taxon>Actinopterygii</taxon>
        <taxon>Neopterygii</taxon>
        <taxon>Teleostei</taxon>
        <taxon>Ostariophysi</taxon>
        <taxon>Cypriniformes</taxon>
        <taxon>Cyprinidae</taxon>
        <taxon>Cyprininae</taxon>
        <taxon>Sinocyclocheilus</taxon>
    </lineage>
</organism>
<dbReference type="InterPro" id="IPR000917">
    <property type="entry name" value="Sulfatase_N"/>
</dbReference>
<dbReference type="SUPFAM" id="SSF53649">
    <property type="entry name" value="Alkaline phosphatase-like"/>
    <property type="match status" value="1"/>
</dbReference>
<dbReference type="CDD" id="cd16029">
    <property type="entry name" value="4-S"/>
    <property type="match status" value="1"/>
</dbReference>
<dbReference type="InterPro" id="IPR047115">
    <property type="entry name" value="ARSB"/>
</dbReference>
<keyword evidence="9" id="KW-1185">Reference proteome</keyword>
<keyword evidence="5" id="KW-0325">Glycoprotein</keyword>
<dbReference type="GO" id="GO:0046872">
    <property type="term" value="F:metal ion binding"/>
    <property type="evidence" value="ECO:0007669"/>
    <property type="project" value="UniProtKB-KW"/>
</dbReference>
<evidence type="ECO:0000256" key="6">
    <source>
        <dbReference type="SAM" id="MobiDB-lite"/>
    </source>
</evidence>
<evidence type="ECO:0000259" key="7">
    <source>
        <dbReference type="Pfam" id="PF00884"/>
    </source>
</evidence>